<name>A0ACB7SMJ2_HYAAI</name>
<proteinExistence type="predicted"/>
<comment type="caution">
    <text evidence="1">The sequence shown here is derived from an EMBL/GenBank/DDBJ whole genome shotgun (WGS) entry which is preliminary data.</text>
</comment>
<protein>
    <submittedName>
        <fullName evidence="1">Uncharacterized protein</fullName>
    </submittedName>
</protein>
<accession>A0ACB7SMJ2</accession>
<keyword evidence="2" id="KW-1185">Reference proteome</keyword>
<gene>
    <name evidence="1" type="ORF">HPB50_002938</name>
</gene>
<dbReference type="EMBL" id="CM023483">
    <property type="protein sequence ID" value="KAH6934998.1"/>
    <property type="molecule type" value="Genomic_DNA"/>
</dbReference>
<evidence type="ECO:0000313" key="1">
    <source>
        <dbReference type="EMBL" id="KAH6934998.1"/>
    </source>
</evidence>
<organism evidence="1 2">
    <name type="scientific">Hyalomma asiaticum</name>
    <name type="common">Tick</name>
    <dbReference type="NCBI Taxonomy" id="266040"/>
    <lineage>
        <taxon>Eukaryota</taxon>
        <taxon>Metazoa</taxon>
        <taxon>Ecdysozoa</taxon>
        <taxon>Arthropoda</taxon>
        <taxon>Chelicerata</taxon>
        <taxon>Arachnida</taxon>
        <taxon>Acari</taxon>
        <taxon>Parasitiformes</taxon>
        <taxon>Ixodida</taxon>
        <taxon>Ixodoidea</taxon>
        <taxon>Ixodidae</taxon>
        <taxon>Hyalomminae</taxon>
        <taxon>Hyalomma</taxon>
    </lineage>
</organism>
<sequence length="321" mass="36572">MLRLQAPTVGILDVLCSRLIVKTPEEEREDPIRLCSQVELAYWLYLGCCCLDTPLYYQPSMREFAQMMFQHTLSLQEHLPNVDAILDKWMEYKRAVPTFGAVLIDESLEKVLLVHSYLAKLTWSFPIGNVKEEQELHICAAREVLKQTGFDITPLVSKDDFIEGKIHGQVTRLYMIAGVPLDTQFSPRACKEIRCIHWFGIADLPANKFEESPLSSLGLTANALFTVMPFVKKIRKWIFNSPLRLSRLLSGDDPPSIADIREAMQMNARYYASLHRDEAAEILRLMECSEPMPQRNSAKRSSKNRDHVVPSVSGGVDPDFL</sequence>
<evidence type="ECO:0000313" key="2">
    <source>
        <dbReference type="Proteomes" id="UP000821845"/>
    </source>
</evidence>
<dbReference type="Proteomes" id="UP000821845">
    <property type="component" value="Chromosome 3"/>
</dbReference>
<reference evidence="1" key="1">
    <citation type="submission" date="2020-05" db="EMBL/GenBank/DDBJ databases">
        <title>Large-scale comparative analyses of tick genomes elucidate their genetic diversity and vector capacities.</title>
        <authorList>
            <person name="Jia N."/>
            <person name="Wang J."/>
            <person name="Shi W."/>
            <person name="Du L."/>
            <person name="Sun Y."/>
            <person name="Zhan W."/>
            <person name="Jiang J."/>
            <person name="Wang Q."/>
            <person name="Zhang B."/>
            <person name="Ji P."/>
            <person name="Sakyi L.B."/>
            <person name="Cui X."/>
            <person name="Yuan T."/>
            <person name="Jiang B."/>
            <person name="Yang W."/>
            <person name="Lam T.T.-Y."/>
            <person name="Chang Q."/>
            <person name="Ding S."/>
            <person name="Wang X."/>
            <person name="Zhu J."/>
            <person name="Ruan X."/>
            <person name="Zhao L."/>
            <person name="Wei J."/>
            <person name="Que T."/>
            <person name="Du C."/>
            <person name="Cheng J."/>
            <person name="Dai P."/>
            <person name="Han X."/>
            <person name="Huang E."/>
            <person name="Gao Y."/>
            <person name="Liu J."/>
            <person name="Shao H."/>
            <person name="Ye R."/>
            <person name="Li L."/>
            <person name="Wei W."/>
            <person name="Wang X."/>
            <person name="Wang C."/>
            <person name="Yang T."/>
            <person name="Huo Q."/>
            <person name="Li W."/>
            <person name="Guo W."/>
            <person name="Chen H."/>
            <person name="Zhou L."/>
            <person name="Ni X."/>
            <person name="Tian J."/>
            <person name="Zhou Y."/>
            <person name="Sheng Y."/>
            <person name="Liu T."/>
            <person name="Pan Y."/>
            <person name="Xia L."/>
            <person name="Li J."/>
            <person name="Zhao F."/>
            <person name="Cao W."/>
        </authorList>
    </citation>
    <scope>NUCLEOTIDE SEQUENCE</scope>
    <source>
        <strain evidence="1">Hyas-2018</strain>
    </source>
</reference>